<evidence type="ECO:0000256" key="2">
    <source>
        <dbReference type="ARBA" id="ARBA00038358"/>
    </source>
</evidence>
<accession>A0ABY7ARU6</accession>
<keyword evidence="3" id="KW-0614">Plasmid</keyword>
<keyword evidence="1 3" id="KW-0378">Hydrolase</keyword>
<name>A0ABY7ARU6_9ALTE</name>
<dbReference type="PROSITE" id="PS51257">
    <property type="entry name" value="PROKAR_LIPOPROTEIN"/>
    <property type="match status" value="1"/>
</dbReference>
<dbReference type="InterPro" id="IPR012341">
    <property type="entry name" value="6hp_glycosidase-like_sf"/>
</dbReference>
<organism evidence="3 4">
    <name type="scientific">Catenovulum adriaticum</name>
    <dbReference type="NCBI Taxonomy" id="2984846"/>
    <lineage>
        <taxon>Bacteria</taxon>
        <taxon>Pseudomonadati</taxon>
        <taxon>Pseudomonadota</taxon>
        <taxon>Gammaproteobacteria</taxon>
        <taxon>Alteromonadales</taxon>
        <taxon>Alteromonadaceae</taxon>
        <taxon>Catenovulum</taxon>
    </lineage>
</organism>
<proteinExistence type="inferred from homology"/>
<dbReference type="Proteomes" id="UP001163726">
    <property type="component" value="Plasmid pCadTS8_2"/>
</dbReference>
<dbReference type="PANTHER" id="PTHR36845">
    <property type="entry name" value="HYDROLASE, PUTATIVE (AFU_ORTHOLOGUE AFUA_7G05090)-RELATED"/>
    <property type="match status" value="1"/>
</dbReference>
<protein>
    <submittedName>
        <fullName evidence="3">Glycoside hydrolase family 88 protein</fullName>
    </submittedName>
</protein>
<reference evidence="3" key="1">
    <citation type="submission" date="2022-10" db="EMBL/GenBank/DDBJ databases">
        <title>Catenovulum adriacola sp. nov. isolated in the Harbour of Susak.</title>
        <authorList>
            <person name="Schoch T."/>
            <person name="Reich S.J."/>
            <person name="Stoeferle S."/>
            <person name="Flaiz M."/>
            <person name="Kazda M."/>
            <person name="Riedel C.U."/>
            <person name="Duerre P."/>
        </authorList>
    </citation>
    <scope>NUCLEOTIDE SEQUENCE</scope>
    <source>
        <strain evidence="3">TS8</strain>
        <plasmid evidence="3">pCadTS8_2</plasmid>
    </source>
</reference>
<dbReference type="SUPFAM" id="SSF48208">
    <property type="entry name" value="Six-hairpin glycosidases"/>
    <property type="match status" value="1"/>
</dbReference>
<gene>
    <name evidence="3" type="ORF">OLW01_16075</name>
</gene>
<evidence type="ECO:0000313" key="4">
    <source>
        <dbReference type="Proteomes" id="UP001163726"/>
    </source>
</evidence>
<evidence type="ECO:0000313" key="3">
    <source>
        <dbReference type="EMBL" id="WAJ72258.1"/>
    </source>
</evidence>
<dbReference type="EMBL" id="CP109967">
    <property type="protein sequence ID" value="WAJ72258.1"/>
    <property type="molecule type" value="Genomic_DNA"/>
</dbReference>
<dbReference type="RefSeq" id="WP_268076973.1">
    <property type="nucleotide sequence ID" value="NZ_CP109967.1"/>
</dbReference>
<dbReference type="InterPro" id="IPR008928">
    <property type="entry name" value="6-hairpin_glycosidase_sf"/>
</dbReference>
<dbReference type="PANTHER" id="PTHR36845:SF1">
    <property type="entry name" value="HYDROLASE, PUTATIVE (AFU_ORTHOLOGUE AFUA_7G05090)-RELATED"/>
    <property type="match status" value="1"/>
</dbReference>
<evidence type="ECO:0000256" key="1">
    <source>
        <dbReference type="ARBA" id="ARBA00022801"/>
    </source>
</evidence>
<dbReference type="InterPro" id="IPR052369">
    <property type="entry name" value="UG_Glycosaminoglycan_Hydrolase"/>
</dbReference>
<dbReference type="GO" id="GO:0016787">
    <property type="term" value="F:hydrolase activity"/>
    <property type="evidence" value="ECO:0007669"/>
    <property type="project" value="UniProtKB-KW"/>
</dbReference>
<comment type="similarity">
    <text evidence="2">Belongs to the glycosyl hydrolase 88 family.</text>
</comment>
<dbReference type="Gene3D" id="1.50.10.10">
    <property type="match status" value="1"/>
</dbReference>
<sequence length="560" mass="63778">MKKRISLSLSLAFGLLACGEQVTNENINPVKPKAVAESPVKADSIFTEETAKQNLTFIKNQYLKMLHQIDSESGVDYAKGCLSDDLVCYPRALEHDKIYMEKPEKWTNGFFPGVLWKLLAAKSDIQNFTPDEQQTLLKQAKFYQAALIPEAKRGSTHDLGFILYDSFGEAIDAKVLSEQELSLYQQTLDEGRRTLVTRFDQEKGVIKSWDFLAKFPAHYIKDNKIKKTYFNTQGTWQYPVIVDNMMNLEFLFTSDNKNQQNIAYQHAKQTYLNHYFYQDNDVNKDYPIAYHVYDYASDKPGNWQGLGNVSAWARGQGWSLYGFVTVLEFFKQQAPELTDLPDFEQHVEKLVRSVERLMATQNAYVPDWDFFAAADNAQQLAENQSKNTLVYHRVLDLCDFEIADNILPYKGYRPIQFSADLLAESDLNKLSQLTSVYHEPFVQGEMIAPCGTQAYQDLGTHIPKDSSAAALMAAALYRLAQITESASKKTHYIEFADKIMNELSNQYLTSKTQNKSYQQGFVLTHATGNLPNGSEIDTAIVYADFYFLEANMRKLALAGE</sequence>
<dbReference type="InterPro" id="IPR010905">
    <property type="entry name" value="Glyco_hydro_88"/>
</dbReference>
<geneLocation type="plasmid" evidence="3 4">
    <name>pCadTS8_2</name>
</geneLocation>
<keyword evidence="4" id="KW-1185">Reference proteome</keyword>
<dbReference type="Pfam" id="PF07470">
    <property type="entry name" value="Glyco_hydro_88"/>
    <property type="match status" value="1"/>
</dbReference>